<dbReference type="GeneID" id="108008593"/>
<reference evidence="2" key="1">
    <citation type="submission" date="2025-08" db="UniProtKB">
        <authorList>
            <consortium name="RefSeq"/>
        </authorList>
    </citation>
    <scope>IDENTIFICATION</scope>
</reference>
<evidence type="ECO:0000313" key="2">
    <source>
        <dbReference type="RefSeq" id="XP_016927961.2"/>
    </source>
</evidence>
<gene>
    <name evidence="2" type="primary">LOC108008593</name>
</gene>
<sequence>MATKSNVLTIGTETQEVLDGARIPKSHKELKDSDLEIYLQKILLNDAKPLTEVYVDGSVETFSANENRKNGQYIYELGPSDKINGWMINCPTFEPKGIIRRIKNKISKEHWISENVVKYPKDSRNVVMESVSKAVSEESSDIYDYLCYLKEHTNKKRT</sequence>
<dbReference type="AlphaFoldDB" id="A0AB39Z3Q0"/>
<name>A0AB39Z3Q0_DROSZ</name>
<protein>
    <submittedName>
        <fullName evidence="2">Uncharacterized protein</fullName>
    </submittedName>
</protein>
<organism evidence="1 2">
    <name type="scientific">Drosophila suzukii</name>
    <name type="common">Spotted-wing drosophila fruit fly</name>
    <dbReference type="NCBI Taxonomy" id="28584"/>
    <lineage>
        <taxon>Eukaryota</taxon>
        <taxon>Metazoa</taxon>
        <taxon>Ecdysozoa</taxon>
        <taxon>Arthropoda</taxon>
        <taxon>Hexapoda</taxon>
        <taxon>Insecta</taxon>
        <taxon>Pterygota</taxon>
        <taxon>Neoptera</taxon>
        <taxon>Endopterygota</taxon>
        <taxon>Diptera</taxon>
        <taxon>Brachycera</taxon>
        <taxon>Muscomorpha</taxon>
        <taxon>Ephydroidea</taxon>
        <taxon>Drosophilidae</taxon>
        <taxon>Drosophila</taxon>
        <taxon>Sophophora</taxon>
    </lineage>
</organism>
<accession>A0AB39Z3Q0</accession>
<keyword evidence="1" id="KW-1185">Reference proteome</keyword>
<evidence type="ECO:0000313" key="1">
    <source>
        <dbReference type="Proteomes" id="UP001652628"/>
    </source>
</evidence>
<proteinExistence type="predicted"/>
<dbReference type="RefSeq" id="XP_016927961.2">
    <property type="nucleotide sequence ID" value="XM_017072472.4"/>
</dbReference>
<dbReference type="Proteomes" id="UP001652628">
    <property type="component" value="Chromosome 2R"/>
</dbReference>